<name>A0A2M4C778_9DIPT</name>
<protein>
    <submittedName>
        <fullName evidence="1">Putative secreted protein</fullName>
    </submittedName>
</protein>
<organism evidence="1">
    <name type="scientific">Anopheles marajoara</name>
    <dbReference type="NCBI Taxonomy" id="58244"/>
    <lineage>
        <taxon>Eukaryota</taxon>
        <taxon>Metazoa</taxon>
        <taxon>Ecdysozoa</taxon>
        <taxon>Arthropoda</taxon>
        <taxon>Hexapoda</taxon>
        <taxon>Insecta</taxon>
        <taxon>Pterygota</taxon>
        <taxon>Neoptera</taxon>
        <taxon>Endopterygota</taxon>
        <taxon>Diptera</taxon>
        <taxon>Nematocera</taxon>
        <taxon>Culicoidea</taxon>
        <taxon>Culicidae</taxon>
        <taxon>Anophelinae</taxon>
        <taxon>Anopheles</taxon>
    </lineage>
</organism>
<evidence type="ECO:0000313" key="1">
    <source>
        <dbReference type="EMBL" id="MBW61173.1"/>
    </source>
</evidence>
<reference evidence="1" key="1">
    <citation type="submission" date="2018-01" db="EMBL/GenBank/DDBJ databases">
        <title>An insight into the sialome of Amazonian anophelines.</title>
        <authorList>
            <person name="Ribeiro J.M."/>
            <person name="Scarpassa V."/>
            <person name="Calvo E."/>
        </authorList>
    </citation>
    <scope>NUCLEOTIDE SEQUENCE</scope>
    <source>
        <tissue evidence="1">Salivary glands</tissue>
    </source>
</reference>
<dbReference type="AlphaFoldDB" id="A0A2M4C778"/>
<dbReference type="EMBL" id="GGFJ01012032">
    <property type="protein sequence ID" value="MBW61173.1"/>
    <property type="molecule type" value="Transcribed_RNA"/>
</dbReference>
<sequence>MTTMPMLLRWSSQWLAVSINQQRALIWPKVASQIDEAIFARKTSRASIVWFGSVFGCWTDDNRLESLLPPVIFEMGRGKSALSCAIFTSCSVRCVAVVYRQDQMTGHTTHRTPVKGVKVDEM</sequence>
<proteinExistence type="predicted"/>
<accession>A0A2M4C778</accession>